<gene>
    <name evidence="1" type="ORF">ATN88_00120</name>
</gene>
<dbReference type="OrthoDB" id="5901852at2"/>
<evidence type="ECO:0000313" key="1">
    <source>
        <dbReference type="EMBL" id="KXF81775.1"/>
    </source>
</evidence>
<dbReference type="AlphaFoldDB" id="A0A135I8J8"/>
<reference evidence="1 2" key="1">
    <citation type="submission" date="2015-11" db="EMBL/GenBank/DDBJ databases">
        <title>Genomic Taxonomy of the Vibrionaceae.</title>
        <authorList>
            <person name="Gomez-Gil B."/>
            <person name="Enciso-Ibarra J."/>
        </authorList>
    </citation>
    <scope>NUCLEOTIDE SEQUENCE [LARGE SCALE GENOMIC DNA]</scope>
    <source>
        <strain evidence="1 2">CAIM 912</strain>
    </source>
</reference>
<evidence type="ECO:0000313" key="2">
    <source>
        <dbReference type="Proteomes" id="UP000070529"/>
    </source>
</evidence>
<organism evidence="1 2">
    <name type="scientific">Enterovibrio coralii</name>
    <dbReference type="NCBI Taxonomy" id="294935"/>
    <lineage>
        <taxon>Bacteria</taxon>
        <taxon>Pseudomonadati</taxon>
        <taxon>Pseudomonadota</taxon>
        <taxon>Gammaproteobacteria</taxon>
        <taxon>Vibrionales</taxon>
        <taxon>Vibrionaceae</taxon>
        <taxon>Enterovibrio</taxon>
    </lineage>
</organism>
<sequence length="63" mass="7028">MPIDTPLHAIHIDLSHASEAIALFNVIGARLAQLETTSPEHHFLFPIYKQLLLDIELLESLGI</sequence>
<proteinExistence type="predicted"/>
<dbReference type="EMBL" id="LNTY01000034">
    <property type="protein sequence ID" value="KXF81775.1"/>
    <property type="molecule type" value="Genomic_DNA"/>
</dbReference>
<dbReference type="STRING" id="294935.ATN88_00120"/>
<keyword evidence="2" id="KW-1185">Reference proteome</keyword>
<dbReference type="Proteomes" id="UP000070529">
    <property type="component" value="Unassembled WGS sequence"/>
</dbReference>
<comment type="caution">
    <text evidence="1">The sequence shown here is derived from an EMBL/GenBank/DDBJ whole genome shotgun (WGS) entry which is preliminary data.</text>
</comment>
<accession>A0A135I8J8</accession>
<name>A0A135I8J8_9GAMM</name>
<protein>
    <submittedName>
        <fullName evidence="1">Uncharacterized protein</fullName>
    </submittedName>
</protein>